<evidence type="ECO:0000313" key="3">
    <source>
        <dbReference type="Proteomes" id="UP000266234"/>
    </source>
</evidence>
<feature type="region of interest" description="Disordered" evidence="1">
    <location>
        <begin position="62"/>
        <end position="132"/>
    </location>
</feature>
<dbReference type="OrthoDB" id="5053399at2759"/>
<proteinExistence type="predicted"/>
<reference evidence="2 3" key="1">
    <citation type="journal article" date="2018" name="PLoS Pathog.">
        <title>Evolution of structural diversity of trichothecenes, a family of toxins produced by plant pathogenic and entomopathogenic fungi.</title>
        <authorList>
            <person name="Proctor R.H."/>
            <person name="McCormick S.P."/>
            <person name="Kim H.S."/>
            <person name="Cardoza R.E."/>
            <person name="Stanley A.M."/>
            <person name="Lindo L."/>
            <person name="Kelly A."/>
            <person name="Brown D.W."/>
            <person name="Lee T."/>
            <person name="Vaughan M.M."/>
            <person name="Alexander N.J."/>
            <person name="Busman M."/>
            <person name="Gutierrez S."/>
        </authorList>
    </citation>
    <scope>NUCLEOTIDE SEQUENCE [LARGE SCALE GENOMIC DNA]</scope>
    <source>
        <strain evidence="2 3">NRRL 20695</strain>
    </source>
</reference>
<evidence type="ECO:0000313" key="2">
    <source>
        <dbReference type="EMBL" id="RGP74871.1"/>
    </source>
</evidence>
<evidence type="ECO:0000256" key="1">
    <source>
        <dbReference type="SAM" id="MobiDB-lite"/>
    </source>
</evidence>
<organism evidence="2 3">
    <name type="scientific">Fusarium longipes</name>
    <dbReference type="NCBI Taxonomy" id="694270"/>
    <lineage>
        <taxon>Eukaryota</taxon>
        <taxon>Fungi</taxon>
        <taxon>Dikarya</taxon>
        <taxon>Ascomycota</taxon>
        <taxon>Pezizomycotina</taxon>
        <taxon>Sordariomycetes</taxon>
        <taxon>Hypocreomycetidae</taxon>
        <taxon>Hypocreales</taxon>
        <taxon>Nectriaceae</taxon>
        <taxon>Fusarium</taxon>
    </lineage>
</organism>
<sequence length="132" mass="13443">MGCLPKIRMPARITRLFKKKDKAGPAHQALELGQISHPREVRRIDSKGNVVGEGPVAGPVAGPSIPLIAGPTPSLDAVGGDTPSISNDLASPSDLYGHVVPMTDGTVDPGKVGAETKQDAPGDVGGPAPKDV</sequence>
<accession>A0A395SQY9</accession>
<keyword evidence="3" id="KW-1185">Reference proteome</keyword>
<dbReference type="EMBL" id="PXOG01000129">
    <property type="protein sequence ID" value="RGP74871.1"/>
    <property type="molecule type" value="Genomic_DNA"/>
</dbReference>
<protein>
    <submittedName>
        <fullName evidence="2">Uncharacterized protein</fullName>
    </submittedName>
</protein>
<dbReference type="AlphaFoldDB" id="A0A395SQY9"/>
<comment type="caution">
    <text evidence="2">The sequence shown here is derived from an EMBL/GenBank/DDBJ whole genome shotgun (WGS) entry which is preliminary data.</text>
</comment>
<dbReference type="Proteomes" id="UP000266234">
    <property type="component" value="Unassembled WGS sequence"/>
</dbReference>
<name>A0A395SQY9_9HYPO</name>
<gene>
    <name evidence="2" type="ORF">FLONG3_5983</name>
</gene>